<dbReference type="EMBL" id="ATMH01011679">
    <property type="protein sequence ID" value="EPY15880.1"/>
    <property type="molecule type" value="Genomic_DNA"/>
</dbReference>
<comment type="caution">
    <text evidence="2">The sequence shown here is derived from an EMBL/GenBank/DDBJ whole genome shotgun (WGS) entry which is preliminary data.</text>
</comment>
<feature type="compositionally biased region" description="Low complexity" evidence="1">
    <location>
        <begin position="46"/>
        <end position="62"/>
    </location>
</feature>
<reference evidence="2 3" key="1">
    <citation type="journal article" date="2013" name="PLoS ONE">
        <title>Predicting the Proteins of Angomonas deanei, Strigomonas culicis and Their Respective Endosymbionts Reveals New Aspects of the Trypanosomatidae Family.</title>
        <authorList>
            <person name="Motta M.C."/>
            <person name="Martins A.C."/>
            <person name="de Souza S.S."/>
            <person name="Catta-Preta C.M."/>
            <person name="Silva R."/>
            <person name="Klein C.C."/>
            <person name="de Almeida L.G."/>
            <person name="de Lima Cunha O."/>
            <person name="Ciapina L.P."/>
            <person name="Brocchi M."/>
            <person name="Colabardini A.C."/>
            <person name="de Araujo Lima B."/>
            <person name="Machado C.R."/>
            <person name="de Almeida Soares C.M."/>
            <person name="Probst C.M."/>
            <person name="de Menezes C.B."/>
            <person name="Thompson C.E."/>
            <person name="Bartholomeu D.C."/>
            <person name="Gradia D.F."/>
            <person name="Pavoni D.P."/>
            <person name="Grisard E.C."/>
            <person name="Fantinatti-Garboggini F."/>
            <person name="Marchini F.K."/>
            <person name="Rodrigues-Luiz G.F."/>
            <person name="Wagner G."/>
            <person name="Goldman G.H."/>
            <person name="Fietto J.L."/>
            <person name="Elias M.C."/>
            <person name="Goldman M.H."/>
            <person name="Sagot M.F."/>
            <person name="Pereira M."/>
            <person name="Stoco P.H."/>
            <person name="de Mendonca-Neto R.P."/>
            <person name="Teixeira S.M."/>
            <person name="Maciel T.E."/>
            <person name="de Oliveira Mendes T.A."/>
            <person name="Urmenyi T.P."/>
            <person name="de Souza W."/>
            <person name="Schenkman S."/>
            <person name="de Vasconcelos A.T."/>
        </authorList>
    </citation>
    <scope>NUCLEOTIDE SEQUENCE [LARGE SCALE GENOMIC DNA]</scope>
</reference>
<gene>
    <name evidence="2" type="ORF">STCU_11701</name>
</gene>
<name>S9UZ90_9TRYP</name>
<proteinExistence type="predicted"/>
<evidence type="ECO:0000313" key="3">
    <source>
        <dbReference type="Proteomes" id="UP000015354"/>
    </source>
</evidence>
<feature type="compositionally biased region" description="Basic and acidic residues" evidence="1">
    <location>
        <begin position="83"/>
        <end position="102"/>
    </location>
</feature>
<dbReference type="Proteomes" id="UP000015354">
    <property type="component" value="Unassembled WGS sequence"/>
</dbReference>
<sequence>MSNQPITDGLNVEDSAGQIDRLRRDNRLLRLQVLKMQRERRRRQEAAAGAAAAVDRTAAAAAGSCSADPTDALQLRIQTLQRQNEREKQRRGAVERELRGGD</sequence>
<protein>
    <submittedName>
        <fullName evidence="2">Uncharacterized protein</fullName>
    </submittedName>
</protein>
<evidence type="ECO:0000313" key="2">
    <source>
        <dbReference type="EMBL" id="EPY15880.1"/>
    </source>
</evidence>
<accession>S9UZ90</accession>
<dbReference type="AlphaFoldDB" id="S9UZ90"/>
<evidence type="ECO:0000256" key="1">
    <source>
        <dbReference type="SAM" id="MobiDB-lite"/>
    </source>
</evidence>
<organism evidence="2 3">
    <name type="scientific">Strigomonas culicis</name>
    <dbReference type="NCBI Taxonomy" id="28005"/>
    <lineage>
        <taxon>Eukaryota</taxon>
        <taxon>Discoba</taxon>
        <taxon>Euglenozoa</taxon>
        <taxon>Kinetoplastea</taxon>
        <taxon>Metakinetoplastina</taxon>
        <taxon>Trypanosomatida</taxon>
        <taxon>Trypanosomatidae</taxon>
        <taxon>Strigomonadinae</taxon>
        <taxon>Strigomonas</taxon>
    </lineage>
</organism>
<keyword evidence="3" id="KW-1185">Reference proteome</keyword>
<feature type="region of interest" description="Disordered" evidence="1">
    <location>
        <begin position="39"/>
        <end position="102"/>
    </location>
</feature>